<dbReference type="InterPro" id="IPR011051">
    <property type="entry name" value="RmlC_Cupin_sf"/>
</dbReference>
<evidence type="ECO:0000256" key="1">
    <source>
        <dbReference type="ARBA" id="ARBA00000757"/>
    </source>
</evidence>
<keyword evidence="7 10" id="KW-0413">Isomerase</keyword>
<evidence type="ECO:0000256" key="3">
    <source>
        <dbReference type="ARBA" id="ARBA00010772"/>
    </source>
</evidence>
<dbReference type="Gene3D" id="1.10.441.10">
    <property type="entry name" value="Phosphomannose Isomerase, domain 2"/>
    <property type="match status" value="1"/>
</dbReference>
<feature type="compositionally biased region" description="Basic and acidic residues" evidence="8">
    <location>
        <begin position="99"/>
        <end position="116"/>
    </location>
</feature>
<dbReference type="InterPro" id="IPR001250">
    <property type="entry name" value="Man6P_Isoase-1"/>
</dbReference>
<dbReference type="CDD" id="cd07011">
    <property type="entry name" value="cupin_PMI_type_I_N"/>
    <property type="match status" value="1"/>
</dbReference>
<evidence type="ECO:0000256" key="6">
    <source>
        <dbReference type="ARBA" id="ARBA00022833"/>
    </source>
</evidence>
<dbReference type="NCBIfam" id="TIGR00218">
    <property type="entry name" value="manA"/>
    <property type="match status" value="1"/>
</dbReference>
<dbReference type="PIRSF" id="PIRSF001480">
    <property type="entry name" value="Mannose-6-phosphate_isomerase"/>
    <property type="match status" value="1"/>
</dbReference>
<dbReference type="Gene3D" id="2.60.120.10">
    <property type="entry name" value="Jelly Rolls"/>
    <property type="match status" value="2"/>
</dbReference>
<dbReference type="SUPFAM" id="SSF51182">
    <property type="entry name" value="RmlC-like cupins"/>
    <property type="match status" value="1"/>
</dbReference>
<feature type="region of interest" description="Disordered" evidence="8">
    <location>
        <begin position="92"/>
        <end position="116"/>
    </location>
</feature>
<dbReference type="GO" id="GO:0004476">
    <property type="term" value="F:mannose-6-phosphate isomerase activity"/>
    <property type="evidence" value="ECO:0007669"/>
    <property type="project" value="UniProtKB-EC"/>
</dbReference>
<comment type="cofactor">
    <cofactor evidence="2">
        <name>Zn(2+)</name>
        <dbReference type="ChEBI" id="CHEBI:29105"/>
    </cofactor>
</comment>
<evidence type="ECO:0000313" key="11">
    <source>
        <dbReference type="Proteomes" id="UP001589611"/>
    </source>
</evidence>
<keyword evidence="11" id="KW-1185">Reference proteome</keyword>
<dbReference type="InterPro" id="IPR018050">
    <property type="entry name" value="Pmannose_isomerase-type1_CS"/>
</dbReference>
<dbReference type="PANTHER" id="PTHR10309">
    <property type="entry name" value="MANNOSE-6-PHOSPHATE ISOMERASE"/>
    <property type="match status" value="1"/>
</dbReference>
<evidence type="ECO:0000256" key="2">
    <source>
        <dbReference type="ARBA" id="ARBA00001947"/>
    </source>
</evidence>
<evidence type="ECO:0000256" key="5">
    <source>
        <dbReference type="ARBA" id="ARBA00022723"/>
    </source>
</evidence>
<dbReference type="PRINTS" id="PR00714">
    <property type="entry name" value="MAN6PISMRASE"/>
</dbReference>
<comment type="caution">
    <text evidence="10">The sequence shown here is derived from an EMBL/GenBank/DDBJ whole genome shotgun (WGS) entry which is preliminary data.</text>
</comment>
<reference evidence="10 11" key="1">
    <citation type="submission" date="2024-09" db="EMBL/GenBank/DDBJ databases">
        <authorList>
            <person name="Sun Q."/>
            <person name="Mori K."/>
        </authorList>
    </citation>
    <scope>NUCLEOTIDE SEQUENCE [LARGE SCALE GENOMIC DNA]</scope>
    <source>
        <strain evidence="10 11">JCM 1342</strain>
    </source>
</reference>
<proteinExistence type="inferred from homology"/>
<dbReference type="Proteomes" id="UP001589611">
    <property type="component" value="Unassembled WGS sequence"/>
</dbReference>
<comment type="similarity">
    <text evidence="3">Belongs to the mannose-6-phosphate isomerase type 1 family.</text>
</comment>
<dbReference type="RefSeq" id="WP_344712356.1">
    <property type="nucleotide sequence ID" value="NZ_BAAAWH010000001.1"/>
</dbReference>
<keyword evidence="5" id="KW-0479">Metal-binding</keyword>
<dbReference type="InterPro" id="IPR014710">
    <property type="entry name" value="RmlC-like_jellyroll"/>
</dbReference>
<evidence type="ECO:0000259" key="9">
    <source>
        <dbReference type="Pfam" id="PF20511"/>
    </source>
</evidence>
<dbReference type="InterPro" id="IPR046457">
    <property type="entry name" value="PMI_typeI_cat"/>
</dbReference>
<name>A0ABV5T2E7_9MICO</name>
<dbReference type="InterPro" id="IPR016305">
    <property type="entry name" value="Mannose-6-P_Isomerase"/>
</dbReference>
<feature type="domain" description="Phosphomannose isomerase type I catalytic" evidence="9">
    <location>
        <begin position="2"/>
        <end position="140"/>
    </location>
</feature>
<evidence type="ECO:0000256" key="8">
    <source>
        <dbReference type="SAM" id="MobiDB-lite"/>
    </source>
</evidence>
<sequence>MLVRITNTPRNYDWGSATLLADLQGRAATGEPEAEIWFGDHPGSPALVDDGRPLGEWLAEHGASTGAPARLPYLLKLLAAASPLSIQAHPSRAQATEGYAREEAAGVPRDAPERTYRDENHKPELIVAISDSFTALAGLRDIDATRRLLAALRPAGHALMARLEGPDAAAALRDTLAWLLSGQAQPDVDAIIAAAATTDDTEFAAELALTTDLASRHPGDPGVVVAMLMNLVTLQRGEGIFVPAGVLHAYLDGLGVELMAASDNVLRGGLTPKHIDVGELLRVLDSTPGPVPVLRPQRLGGGAARYVTDVPDFSLLRISVAPDGSSRVPVAGPAIALAAKGVIEVRGNRSGEAIELRPGQALLVTPDERHVTLSGSGELFLAQPGATSAVRGAS</sequence>
<organism evidence="10 11">
    <name type="scientific">Microbacterium terregens</name>
    <dbReference type="NCBI Taxonomy" id="69363"/>
    <lineage>
        <taxon>Bacteria</taxon>
        <taxon>Bacillati</taxon>
        <taxon>Actinomycetota</taxon>
        <taxon>Actinomycetes</taxon>
        <taxon>Micrococcales</taxon>
        <taxon>Microbacteriaceae</taxon>
        <taxon>Microbacterium</taxon>
    </lineage>
</organism>
<gene>
    <name evidence="10" type="primary">manA</name>
    <name evidence="10" type="ORF">ACFFPJ_08450</name>
</gene>
<dbReference type="EMBL" id="JBHMBE010000003">
    <property type="protein sequence ID" value="MFB9645826.1"/>
    <property type="molecule type" value="Genomic_DNA"/>
</dbReference>
<protein>
    <recommendedName>
        <fullName evidence="4">mannose-6-phosphate isomerase</fullName>
        <ecNumber evidence="4">5.3.1.8</ecNumber>
    </recommendedName>
</protein>
<evidence type="ECO:0000256" key="4">
    <source>
        <dbReference type="ARBA" id="ARBA00011956"/>
    </source>
</evidence>
<accession>A0ABV5T2E7</accession>
<comment type="catalytic activity">
    <reaction evidence="1">
        <text>D-mannose 6-phosphate = D-fructose 6-phosphate</text>
        <dbReference type="Rhea" id="RHEA:12356"/>
        <dbReference type="ChEBI" id="CHEBI:58735"/>
        <dbReference type="ChEBI" id="CHEBI:61527"/>
        <dbReference type="EC" id="5.3.1.8"/>
    </reaction>
</comment>
<dbReference type="PANTHER" id="PTHR10309:SF0">
    <property type="entry name" value="MANNOSE-6-PHOSPHATE ISOMERASE"/>
    <property type="match status" value="1"/>
</dbReference>
<keyword evidence="6" id="KW-0862">Zinc</keyword>
<dbReference type="PROSITE" id="PS00965">
    <property type="entry name" value="PMI_I_1"/>
    <property type="match status" value="1"/>
</dbReference>
<evidence type="ECO:0000313" key="10">
    <source>
        <dbReference type="EMBL" id="MFB9645826.1"/>
    </source>
</evidence>
<dbReference type="EC" id="5.3.1.8" evidence="4"/>
<dbReference type="Pfam" id="PF20511">
    <property type="entry name" value="PMI_typeI_cat"/>
    <property type="match status" value="1"/>
</dbReference>
<evidence type="ECO:0000256" key="7">
    <source>
        <dbReference type="ARBA" id="ARBA00023235"/>
    </source>
</evidence>